<gene>
    <name evidence="7" type="ORF">BV98_002831</name>
</gene>
<dbReference type="AlphaFoldDB" id="A0A086P7M4"/>
<dbReference type="PANTHER" id="PTHR30213">
    <property type="entry name" value="INNER MEMBRANE PROTEIN YHJD"/>
    <property type="match status" value="1"/>
</dbReference>
<feature type="transmembrane region" description="Helical" evidence="6">
    <location>
        <begin position="110"/>
        <end position="131"/>
    </location>
</feature>
<evidence type="ECO:0000256" key="1">
    <source>
        <dbReference type="ARBA" id="ARBA00004651"/>
    </source>
</evidence>
<dbReference type="OrthoDB" id="9781030at2"/>
<dbReference type="PATRIC" id="fig|1219045.3.peg.2873"/>
<feature type="transmembrane region" description="Helical" evidence="6">
    <location>
        <begin position="260"/>
        <end position="282"/>
    </location>
</feature>
<protein>
    <submittedName>
        <fullName evidence="7">Ribonuclease</fullName>
        <ecNumber evidence="7">3.1.-.-</ecNumber>
    </submittedName>
</protein>
<keyword evidence="2" id="KW-1003">Cell membrane</keyword>
<keyword evidence="4 6" id="KW-1133">Transmembrane helix</keyword>
<evidence type="ECO:0000313" key="8">
    <source>
        <dbReference type="Proteomes" id="UP000024284"/>
    </source>
</evidence>
<dbReference type="eggNOG" id="COG1295">
    <property type="taxonomic scope" value="Bacteria"/>
</dbReference>
<comment type="caution">
    <text evidence="7">The sequence shown here is derived from an EMBL/GenBank/DDBJ whole genome shotgun (WGS) entry which is preliminary data.</text>
</comment>
<organism evidence="7 8">
    <name type="scientific">Sphingobium herbicidovorans (strain ATCC 700291 / DSM 11019 / CCUG 56400 / KCTC 2939 / LMG 18315 / NBRC 16415 / MH)</name>
    <name type="common">Sphingomonas herbicidovorans</name>
    <dbReference type="NCBI Taxonomy" id="1219045"/>
    <lineage>
        <taxon>Bacteria</taxon>
        <taxon>Pseudomonadati</taxon>
        <taxon>Pseudomonadota</taxon>
        <taxon>Alphaproteobacteria</taxon>
        <taxon>Sphingomonadales</taxon>
        <taxon>Sphingomonadaceae</taxon>
        <taxon>Sphingobium</taxon>
    </lineage>
</organism>
<feature type="transmembrane region" description="Helical" evidence="6">
    <location>
        <begin position="152"/>
        <end position="176"/>
    </location>
</feature>
<dbReference type="PANTHER" id="PTHR30213:SF0">
    <property type="entry name" value="UPF0761 MEMBRANE PROTEIN YIHY"/>
    <property type="match status" value="1"/>
</dbReference>
<dbReference type="Pfam" id="PF03631">
    <property type="entry name" value="Virul_fac_BrkB"/>
    <property type="match status" value="1"/>
</dbReference>
<dbReference type="GO" id="GO:0016787">
    <property type="term" value="F:hydrolase activity"/>
    <property type="evidence" value="ECO:0007669"/>
    <property type="project" value="UniProtKB-KW"/>
</dbReference>
<keyword evidence="8" id="KW-1185">Reference proteome</keyword>
<feature type="transmembrane region" description="Helical" evidence="6">
    <location>
        <begin position="196"/>
        <end position="214"/>
    </location>
</feature>
<dbReference type="EC" id="3.1.-.-" evidence="7"/>
<evidence type="ECO:0000256" key="3">
    <source>
        <dbReference type="ARBA" id="ARBA00022692"/>
    </source>
</evidence>
<reference evidence="7" key="1">
    <citation type="submission" date="2014-08" db="EMBL/GenBank/DDBJ databases">
        <title>Draft genome sequences of Sphingobium herbicidovorans.</title>
        <authorList>
            <person name="Gan H.M."/>
            <person name="Gan H.Y."/>
            <person name="Savka M.A."/>
        </authorList>
    </citation>
    <scope>NUCLEOTIDE SEQUENCE [LARGE SCALE GENOMIC DNA]</scope>
    <source>
        <strain evidence="7">NBRC 16415</strain>
    </source>
</reference>
<evidence type="ECO:0000256" key="2">
    <source>
        <dbReference type="ARBA" id="ARBA00022475"/>
    </source>
</evidence>
<accession>A0A086P7M4</accession>
<dbReference type="PIRSF" id="PIRSF035875">
    <property type="entry name" value="RNase_BN"/>
    <property type="match status" value="1"/>
</dbReference>
<dbReference type="EMBL" id="JFZA02000030">
    <property type="protein sequence ID" value="KFG89392.1"/>
    <property type="molecule type" value="Genomic_DNA"/>
</dbReference>
<comment type="subcellular location">
    <subcellularLocation>
        <location evidence="1">Cell membrane</location>
        <topology evidence="1">Multi-pass membrane protein</topology>
    </subcellularLocation>
</comment>
<evidence type="ECO:0000256" key="4">
    <source>
        <dbReference type="ARBA" id="ARBA00022989"/>
    </source>
</evidence>
<proteinExistence type="predicted"/>
<dbReference type="RefSeq" id="WP_037467353.1">
    <property type="nucleotide sequence ID" value="NZ_BCZD01000031.1"/>
</dbReference>
<keyword evidence="5 6" id="KW-0472">Membrane</keyword>
<name>A0A086P7M4_SPHHM</name>
<dbReference type="Proteomes" id="UP000024284">
    <property type="component" value="Unassembled WGS sequence"/>
</dbReference>
<keyword evidence="3 6" id="KW-0812">Transmembrane</keyword>
<evidence type="ECO:0000256" key="5">
    <source>
        <dbReference type="ARBA" id="ARBA00023136"/>
    </source>
</evidence>
<evidence type="ECO:0000256" key="6">
    <source>
        <dbReference type="SAM" id="Phobius"/>
    </source>
</evidence>
<dbReference type="InterPro" id="IPR017039">
    <property type="entry name" value="Virul_fac_BrkB"/>
</dbReference>
<feature type="transmembrane region" description="Helical" evidence="6">
    <location>
        <begin position="226"/>
        <end position="248"/>
    </location>
</feature>
<dbReference type="NCBIfam" id="TIGR00765">
    <property type="entry name" value="yihY_not_rbn"/>
    <property type="match status" value="1"/>
</dbReference>
<keyword evidence="7" id="KW-0378">Hydrolase</keyword>
<feature type="transmembrane region" description="Helical" evidence="6">
    <location>
        <begin position="39"/>
        <end position="68"/>
    </location>
</feature>
<dbReference type="STRING" id="76947.GCA_002080435_02983"/>
<dbReference type="GO" id="GO:0005886">
    <property type="term" value="C:plasma membrane"/>
    <property type="evidence" value="ECO:0007669"/>
    <property type="project" value="UniProtKB-SubCell"/>
</dbReference>
<sequence>MAAQDTDRGRSAQRPQDMPKAAWRDILLRTWNESSADNVGLVSAGVAFYGFLAFVPTLAALVLCYGLLADPSTIADHLRSLFQLLPEEAARLIGEQLLSVINTSADKKGFGLLVSLALSIYGAMNGASAIVKAVNIAYDEEESRSFFKLTALACLITIGLLVTAVIAIFAIAALAFLEQLMPGAPGIVTTAIRVGFWLLAAFAASMIVSMIYRYAPDRHRAQWRWLTPGSVLATVGWLAVSLGFGVYASQFGNYGATYGALSAVVVTLMWLYLSAYILVLGAELNSEIEHQTAEDTTIGRPKPMGERRAYVADTIGTVP</sequence>
<evidence type="ECO:0000313" key="7">
    <source>
        <dbReference type="EMBL" id="KFG89392.1"/>
    </source>
</evidence>